<evidence type="ECO:0000259" key="1">
    <source>
        <dbReference type="PROSITE" id="PS01124"/>
    </source>
</evidence>
<feature type="domain" description="HTH araC/xylS-type" evidence="1">
    <location>
        <begin position="178"/>
        <end position="262"/>
    </location>
</feature>
<dbReference type="GO" id="GO:0043565">
    <property type="term" value="F:sequence-specific DNA binding"/>
    <property type="evidence" value="ECO:0007669"/>
    <property type="project" value="InterPro"/>
</dbReference>
<protein>
    <submittedName>
        <fullName evidence="2">Helix-turn-helix domain-containing protein</fullName>
    </submittedName>
</protein>
<dbReference type="SMART" id="SM00342">
    <property type="entry name" value="HTH_ARAC"/>
    <property type="match status" value="1"/>
</dbReference>
<reference evidence="2 3" key="1">
    <citation type="submission" date="2019-12" db="EMBL/GenBank/DDBJ databases">
        <title>Novel species isolated from a subtropical stream in China.</title>
        <authorList>
            <person name="Lu H."/>
        </authorList>
    </citation>
    <scope>NUCLEOTIDE SEQUENCE [LARGE SCALE GENOMIC DNA]</scope>
    <source>
        <strain evidence="2 3">DS3</strain>
    </source>
</reference>
<dbReference type="AlphaFoldDB" id="A0A6N9HJT1"/>
<name>A0A6N9HJT1_9BURK</name>
<dbReference type="Pfam" id="PF12833">
    <property type="entry name" value="HTH_18"/>
    <property type="match status" value="1"/>
</dbReference>
<gene>
    <name evidence="2" type="ORF">GTP41_15105</name>
</gene>
<dbReference type="GO" id="GO:0003700">
    <property type="term" value="F:DNA-binding transcription factor activity"/>
    <property type="evidence" value="ECO:0007669"/>
    <property type="project" value="InterPro"/>
</dbReference>
<organism evidence="2 3">
    <name type="scientific">Pseudoduganella guangdongensis</name>
    <dbReference type="NCBI Taxonomy" id="2692179"/>
    <lineage>
        <taxon>Bacteria</taxon>
        <taxon>Pseudomonadati</taxon>
        <taxon>Pseudomonadota</taxon>
        <taxon>Betaproteobacteria</taxon>
        <taxon>Burkholderiales</taxon>
        <taxon>Oxalobacteraceae</taxon>
        <taxon>Telluria group</taxon>
        <taxon>Pseudoduganella</taxon>
    </lineage>
</organism>
<dbReference type="PROSITE" id="PS01124">
    <property type="entry name" value="HTH_ARAC_FAMILY_2"/>
    <property type="match status" value="1"/>
</dbReference>
<dbReference type="Gene3D" id="1.10.10.60">
    <property type="entry name" value="Homeodomain-like"/>
    <property type="match status" value="1"/>
</dbReference>
<sequence>MRDVDPTLAPMRLAILPPPALAGVVRYFHIEHSSPGPVIVPATPCPMIGFYLAGGSRFAAPDGSERRCGEPMVSGALTRPTPAVWEPGTTFISAMLEAGQFARLLDIPLPELRDTLLPLDVLAPQLGAARLQERLQRMTGSMQWVAAVSDWLLQLLGKREGQRLPFALPAGALALPTEAIAGHCGLSVRTLERRYLASYGQTIRDSRRMARYVKALGRLMLLPPRHGLLTRLAMDCGYHDQAHMVRDFVHFTGMPPGALMDGAAADAAGKLRLLRYEGDSRRIVTRED</sequence>
<accession>A0A6N9HJT1</accession>
<proteinExistence type="predicted"/>
<dbReference type="Proteomes" id="UP000448575">
    <property type="component" value="Unassembled WGS sequence"/>
</dbReference>
<evidence type="ECO:0000313" key="2">
    <source>
        <dbReference type="EMBL" id="MYN03423.1"/>
    </source>
</evidence>
<dbReference type="InterPro" id="IPR018060">
    <property type="entry name" value="HTH_AraC"/>
</dbReference>
<dbReference type="EMBL" id="WWCJ01000010">
    <property type="protein sequence ID" value="MYN03423.1"/>
    <property type="molecule type" value="Genomic_DNA"/>
</dbReference>
<comment type="caution">
    <text evidence="2">The sequence shown here is derived from an EMBL/GenBank/DDBJ whole genome shotgun (WGS) entry which is preliminary data.</text>
</comment>
<evidence type="ECO:0000313" key="3">
    <source>
        <dbReference type="Proteomes" id="UP000448575"/>
    </source>
</evidence>
<dbReference type="RefSeq" id="WP_161026402.1">
    <property type="nucleotide sequence ID" value="NZ_WWCJ01000010.1"/>
</dbReference>
<keyword evidence="3" id="KW-1185">Reference proteome</keyword>